<dbReference type="AlphaFoldDB" id="A0A081KBB5"/>
<keyword evidence="1" id="KW-1133">Transmembrane helix</keyword>
<comment type="caution">
    <text evidence="2">The sequence shown here is derived from an EMBL/GenBank/DDBJ whole genome shotgun (WGS) entry which is preliminary data.</text>
</comment>
<reference evidence="2 3" key="1">
    <citation type="submission" date="2014-06" db="EMBL/GenBank/DDBJ databases">
        <title>Whole Genome Sequences of Three Symbiotic Endozoicomonas Bacteria.</title>
        <authorList>
            <person name="Neave M.J."/>
            <person name="Apprill A."/>
            <person name="Voolstra C.R."/>
        </authorList>
    </citation>
    <scope>NUCLEOTIDE SEQUENCE [LARGE SCALE GENOMIC DNA]</scope>
    <source>
        <strain evidence="2 3">DSM 22380</strain>
    </source>
</reference>
<dbReference type="STRING" id="305900.GV64_12435"/>
<keyword evidence="3" id="KW-1185">Reference proteome</keyword>
<feature type="transmembrane region" description="Helical" evidence="1">
    <location>
        <begin position="37"/>
        <end position="56"/>
    </location>
</feature>
<evidence type="ECO:0000313" key="2">
    <source>
        <dbReference type="EMBL" id="KEI71441.1"/>
    </source>
</evidence>
<sequence length="104" mass="11844">MKTSHKVILFFLIAVVFINAIYFAFGGKSRLPVEVLYLLGMNVIYFVFTPVFWVGYSSFAERGKRTALKVYTWLMGGVVLVVTLILLFVETGFGDWLKYVLSES</sequence>
<evidence type="ECO:0000256" key="1">
    <source>
        <dbReference type="SAM" id="Phobius"/>
    </source>
</evidence>
<dbReference type="Proteomes" id="UP000027997">
    <property type="component" value="Unassembled WGS sequence"/>
</dbReference>
<evidence type="ECO:0000313" key="3">
    <source>
        <dbReference type="Proteomes" id="UP000027997"/>
    </source>
</evidence>
<feature type="transmembrane region" description="Helical" evidence="1">
    <location>
        <begin position="68"/>
        <end position="89"/>
    </location>
</feature>
<organism evidence="2 3">
    <name type="scientific">Endozoicomonas elysicola</name>
    <dbReference type="NCBI Taxonomy" id="305900"/>
    <lineage>
        <taxon>Bacteria</taxon>
        <taxon>Pseudomonadati</taxon>
        <taxon>Pseudomonadota</taxon>
        <taxon>Gammaproteobacteria</taxon>
        <taxon>Oceanospirillales</taxon>
        <taxon>Endozoicomonadaceae</taxon>
        <taxon>Endozoicomonas</taxon>
    </lineage>
</organism>
<dbReference type="RefSeq" id="WP_020583037.1">
    <property type="nucleotide sequence ID" value="NZ_JOJP01000001.1"/>
</dbReference>
<name>A0A081KBB5_9GAMM</name>
<keyword evidence="1" id="KW-0812">Transmembrane</keyword>
<protein>
    <submittedName>
        <fullName evidence="2">Uncharacterized protein</fullName>
    </submittedName>
</protein>
<feature type="transmembrane region" description="Helical" evidence="1">
    <location>
        <begin position="7"/>
        <end position="25"/>
    </location>
</feature>
<gene>
    <name evidence="2" type="ORF">GV64_12435</name>
</gene>
<keyword evidence="1" id="KW-0472">Membrane</keyword>
<dbReference type="EMBL" id="JOJP01000001">
    <property type="protein sequence ID" value="KEI71441.1"/>
    <property type="molecule type" value="Genomic_DNA"/>
</dbReference>
<proteinExistence type="predicted"/>
<accession>A0A081KBB5</accession>